<sequence>MEIQKLRVEAGLTQIQLGEMIKVPQSSIARWENGGTNITVETLEKIGRAVNKELKIEFL</sequence>
<feature type="domain" description="HTH cro/C1-type" evidence="1">
    <location>
        <begin position="3"/>
        <end position="59"/>
    </location>
</feature>
<organism evidence="2 3">
    <name type="scientific">Secundilactobacillus odoratitofui DSM 19909 = JCM 15043</name>
    <dbReference type="NCBI Taxonomy" id="1423776"/>
    <lineage>
        <taxon>Bacteria</taxon>
        <taxon>Bacillati</taxon>
        <taxon>Bacillota</taxon>
        <taxon>Bacilli</taxon>
        <taxon>Lactobacillales</taxon>
        <taxon>Lactobacillaceae</taxon>
        <taxon>Secundilactobacillus</taxon>
    </lineage>
</organism>
<name>A0A0R1M284_9LACO</name>
<dbReference type="GO" id="GO:0003677">
    <property type="term" value="F:DNA binding"/>
    <property type="evidence" value="ECO:0007669"/>
    <property type="project" value="InterPro"/>
</dbReference>
<protein>
    <recommendedName>
        <fullName evidence="1">HTH cro/C1-type domain-containing protein</fullName>
    </recommendedName>
</protein>
<dbReference type="Gene3D" id="1.10.260.40">
    <property type="entry name" value="lambda repressor-like DNA-binding domains"/>
    <property type="match status" value="1"/>
</dbReference>
<dbReference type="InterPro" id="IPR010982">
    <property type="entry name" value="Lambda_DNA-bd_dom_sf"/>
</dbReference>
<dbReference type="Proteomes" id="UP000051160">
    <property type="component" value="Unassembled WGS sequence"/>
</dbReference>
<dbReference type="PATRIC" id="fig|1423776.4.peg.404"/>
<dbReference type="Pfam" id="PF01381">
    <property type="entry name" value="HTH_3"/>
    <property type="match status" value="1"/>
</dbReference>
<proteinExistence type="predicted"/>
<evidence type="ECO:0000313" key="2">
    <source>
        <dbReference type="EMBL" id="KRK98666.1"/>
    </source>
</evidence>
<accession>A0A0R1M284</accession>
<evidence type="ECO:0000313" key="3">
    <source>
        <dbReference type="Proteomes" id="UP000051160"/>
    </source>
</evidence>
<dbReference type="STRING" id="1423776.FD04_GL000400"/>
<dbReference type="InterPro" id="IPR001387">
    <property type="entry name" value="Cro/C1-type_HTH"/>
</dbReference>
<evidence type="ECO:0000259" key="1">
    <source>
        <dbReference type="PROSITE" id="PS50943"/>
    </source>
</evidence>
<keyword evidence="3" id="KW-1185">Reference proteome</keyword>
<dbReference type="SUPFAM" id="SSF47413">
    <property type="entry name" value="lambda repressor-like DNA-binding domains"/>
    <property type="match status" value="1"/>
</dbReference>
<dbReference type="EMBL" id="AZEE01000027">
    <property type="protein sequence ID" value="KRK98666.1"/>
    <property type="molecule type" value="Genomic_DNA"/>
</dbReference>
<dbReference type="CDD" id="cd00093">
    <property type="entry name" value="HTH_XRE"/>
    <property type="match status" value="1"/>
</dbReference>
<dbReference type="AlphaFoldDB" id="A0A0R1M284"/>
<reference evidence="2 3" key="1">
    <citation type="journal article" date="2015" name="Genome Announc.">
        <title>Expanding the biotechnology potential of lactobacilli through comparative genomics of 213 strains and associated genera.</title>
        <authorList>
            <person name="Sun Z."/>
            <person name="Harris H.M."/>
            <person name="McCann A."/>
            <person name="Guo C."/>
            <person name="Argimon S."/>
            <person name="Zhang W."/>
            <person name="Yang X."/>
            <person name="Jeffery I.B."/>
            <person name="Cooney J.C."/>
            <person name="Kagawa T.F."/>
            <person name="Liu W."/>
            <person name="Song Y."/>
            <person name="Salvetti E."/>
            <person name="Wrobel A."/>
            <person name="Rasinkangas P."/>
            <person name="Parkhill J."/>
            <person name="Rea M.C."/>
            <person name="O'Sullivan O."/>
            <person name="Ritari J."/>
            <person name="Douillard F.P."/>
            <person name="Paul Ross R."/>
            <person name="Yang R."/>
            <person name="Briner A.E."/>
            <person name="Felis G.E."/>
            <person name="de Vos W.M."/>
            <person name="Barrangou R."/>
            <person name="Klaenhammer T.R."/>
            <person name="Caufield P.W."/>
            <person name="Cui Y."/>
            <person name="Zhang H."/>
            <person name="O'Toole P.W."/>
        </authorList>
    </citation>
    <scope>NUCLEOTIDE SEQUENCE [LARGE SCALE GENOMIC DNA]</scope>
    <source>
        <strain evidence="2 3">DSM 19909</strain>
    </source>
</reference>
<dbReference type="PROSITE" id="PS50943">
    <property type="entry name" value="HTH_CROC1"/>
    <property type="match status" value="1"/>
</dbReference>
<comment type="caution">
    <text evidence="2">The sequence shown here is derived from an EMBL/GenBank/DDBJ whole genome shotgun (WGS) entry which is preliminary data.</text>
</comment>
<dbReference type="SMART" id="SM00530">
    <property type="entry name" value="HTH_XRE"/>
    <property type="match status" value="1"/>
</dbReference>
<gene>
    <name evidence="2" type="ORF">FD04_GL000400</name>
</gene>